<reference evidence="14 15" key="1">
    <citation type="journal article" date="2016" name="Nat. Commun.">
        <title>Thousands of microbial genomes shed light on interconnected biogeochemical processes in an aquifer system.</title>
        <authorList>
            <person name="Anantharaman K."/>
            <person name="Brown C.T."/>
            <person name="Hug L.A."/>
            <person name="Sharon I."/>
            <person name="Castelle C.J."/>
            <person name="Probst A.J."/>
            <person name="Thomas B.C."/>
            <person name="Singh A."/>
            <person name="Wilkins M.J."/>
            <person name="Karaoz U."/>
            <person name="Brodie E.L."/>
            <person name="Williams K.H."/>
            <person name="Hubbard S.S."/>
            <person name="Banfield J.F."/>
        </authorList>
    </citation>
    <scope>NUCLEOTIDE SEQUENCE [LARGE SCALE GENOMIC DNA]</scope>
</reference>
<evidence type="ECO:0000259" key="13">
    <source>
        <dbReference type="SMART" id="SM00662"/>
    </source>
</evidence>
<dbReference type="NCBIfam" id="TIGR02027">
    <property type="entry name" value="rpoA"/>
    <property type="match status" value="1"/>
</dbReference>
<feature type="region of interest" description="Alpha N-terminal domain (alpha-NTD)" evidence="11">
    <location>
        <begin position="1"/>
        <end position="230"/>
    </location>
</feature>
<dbReference type="InterPro" id="IPR011773">
    <property type="entry name" value="DNA-dir_RpoA"/>
</dbReference>
<evidence type="ECO:0000256" key="1">
    <source>
        <dbReference type="ARBA" id="ARBA00007123"/>
    </source>
</evidence>
<evidence type="ECO:0000256" key="7">
    <source>
        <dbReference type="ARBA" id="ARBA00023163"/>
    </source>
</evidence>
<dbReference type="AlphaFoldDB" id="A0A1G2KXX4"/>
<evidence type="ECO:0000313" key="14">
    <source>
        <dbReference type="EMBL" id="OHA04306.1"/>
    </source>
</evidence>
<dbReference type="SUPFAM" id="SSF47789">
    <property type="entry name" value="C-terminal domain of RNA polymerase alpha subunit"/>
    <property type="match status" value="1"/>
</dbReference>
<feature type="region of interest" description="Alpha C-terminal domain (alpha-CTD)" evidence="11">
    <location>
        <begin position="254"/>
        <end position="321"/>
    </location>
</feature>
<dbReference type="SUPFAM" id="SSF56553">
    <property type="entry name" value="Insert subdomain of RNA polymerase alpha subunit"/>
    <property type="match status" value="1"/>
</dbReference>
<dbReference type="FunFam" id="2.170.120.12:FF:000001">
    <property type="entry name" value="DNA-directed RNA polymerase subunit alpha"/>
    <property type="match status" value="1"/>
</dbReference>
<evidence type="ECO:0000256" key="4">
    <source>
        <dbReference type="ARBA" id="ARBA00022478"/>
    </source>
</evidence>
<comment type="domain">
    <text evidence="11">The N-terminal domain is essential for RNAP assembly and basal transcription, whereas the C-terminal domain is involved in interaction with transcriptional regulators and with upstream promoter elements.</text>
</comment>
<dbReference type="GO" id="GO:0003899">
    <property type="term" value="F:DNA-directed RNA polymerase activity"/>
    <property type="evidence" value="ECO:0007669"/>
    <property type="project" value="UniProtKB-UniRule"/>
</dbReference>
<evidence type="ECO:0000313" key="15">
    <source>
        <dbReference type="Proteomes" id="UP000178510"/>
    </source>
</evidence>
<proteinExistence type="inferred from homology"/>
<dbReference type="InterPro" id="IPR011260">
    <property type="entry name" value="RNAP_asu_C"/>
</dbReference>
<evidence type="ECO:0000256" key="2">
    <source>
        <dbReference type="ARBA" id="ARBA00012418"/>
    </source>
</evidence>
<evidence type="ECO:0000256" key="12">
    <source>
        <dbReference type="SAM" id="MobiDB-lite"/>
    </source>
</evidence>
<dbReference type="GO" id="GO:0006351">
    <property type="term" value="P:DNA-templated transcription"/>
    <property type="evidence" value="ECO:0007669"/>
    <property type="project" value="UniProtKB-UniRule"/>
</dbReference>
<dbReference type="EMBL" id="MHQM01000002">
    <property type="protein sequence ID" value="OHA04306.1"/>
    <property type="molecule type" value="Genomic_DNA"/>
</dbReference>
<dbReference type="HAMAP" id="MF_00059">
    <property type="entry name" value="RNApol_bact_RpoA"/>
    <property type="match status" value="1"/>
</dbReference>
<dbReference type="Pfam" id="PF01193">
    <property type="entry name" value="RNA_pol_L"/>
    <property type="match status" value="1"/>
</dbReference>
<dbReference type="STRING" id="1802274.A3J58_00245"/>
<dbReference type="InterPro" id="IPR036643">
    <property type="entry name" value="RNApol_insert_sf"/>
</dbReference>
<dbReference type="Pfam" id="PF01000">
    <property type="entry name" value="RNA_pol_A_bac"/>
    <property type="match status" value="1"/>
</dbReference>
<dbReference type="InterPro" id="IPR036603">
    <property type="entry name" value="RBP11-like"/>
</dbReference>
<comment type="caution">
    <text evidence="14">The sequence shown here is derived from an EMBL/GenBank/DDBJ whole genome shotgun (WGS) entry which is preliminary data.</text>
</comment>
<dbReference type="SMART" id="SM00662">
    <property type="entry name" value="RPOLD"/>
    <property type="match status" value="1"/>
</dbReference>
<evidence type="ECO:0000256" key="6">
    <source>
        <dbReference type="ARBA" id="ARBA00022695"/>
    </source>
</evidence>
<evidence type="ECO:0000256" key="10">
    <source>
        <dbReference type="ARBA" id="ARBA00048552"/>
    </source>
</evidence>
<comment type="similarity">
    <text evidence="1 11">Belongs to the RNA polymerase alpha chain family.</text>
</comment>
<dbReference type="Gene3D" id="3.30.1360.10">
    <property type="entry name" value="RNA polymerase, RBP11-like subunit"/>
    <property type="match status" value="1"/>
</dbReference>
<evidence type="ECO:0000256" key="8">
    <source>
        <dbReference type="ARBA" id="ARBA00032524"/>
    </source>
</evidence>
<evidence type="ECO:0000256" key="5">
    <source>
        <dbReference type="ARBA" id="ARBA00022679"/>
    </source>
</evidence>
<keyword evidence="4 11" id="KW-0240">DNA-directed RNA polymerase</keyword>
<dbReference type="GO" id="GO:0005737">
    <property type="term" value="C:cytoplasm"/>
    <property type="evidence" value="ECO:0007669"/>
    <property type="project" value="UniProtKB-ARBA"/>
</dbReference>
<feature type="region of interest" description="Disordered" evidence="12">
    <location>
        <begin position="232"/>
        <end position="254"/>
    </location>
</feature>
<organism evidence="14 15">
    <name type="scientific">Candidatus Sungbacteria bacterium RIFCSPHIGHO2_02_FULL_52_23</name>
    <dbReference type="NCBI Taxonomy" id="1802274"/>
    <lineage>
        <taxon>Bacteria</taxon>
        <taxon>Candidatus Sungiibacteriota</taxon>
    </lineage>
</organism>
<dbReference type="Gene3D" id="1.10.150.20">
    <property type="entry name" value="5' to 3' exonuclease, C-terminal subdomain"/>
    <property type="match status" value="1"/>
</dbReference>
<dbReference type="Pfam" id="PF03118">
    <property type="entry name" value="RNA_pol_A_CTD"/>
    <property type="match status" value="1"/>
</dbReference>
<evidence type="ECO:0000256" key="3">
    <source>
        <dbReference type="ARBA" id="ARBA00015972"/>
    </source>
</evidence>
<dbReference type="GO" id="GO:0000428">
    <property type="term" value="C:DNA-directed RNA polymerase complex"/>
    <property type="evidence" value="ECO:0007669"/>
    <property type="project" value="UniProtKB-KW"/>
</dbReference>
<protein>
    <recommendedName>
        <fullName evidence="3 11">DNA-directed RNA polymerase subunit alpha</fullName>
        <shortName evidence="11">RNAP subunit alpha</shortName>
        <ecNumber evidence="2 11">2.7.7.6</ecNumber>
    </recommendedName>
    <alternativeName>
        <fullName evidence="9 11">RNA polymerase subunit alpha</fullName>
    </alternativeName>
    <alternativeName>
        <fullName evidence="8 11">Transcriptase subunit alpha</fullName>
    </alternativeName>
</protein>
<dbReference type="SUPFAM" id="SSF55257">
    <property type="entry name" value="RBP11-like subunits of RNA polymerase"/>
    <property type="match status" value="1"/>
</dbReference>
<keyword evidence="6 11" id="KW-0548">Nucleotidyltransferase</keyword>
<keyword evidence="5 11" id="KW-0808">Transferase</keyword>
<accession>A0A1G2KXX4</accession>
<dbReference type="GO" id="GO:0046983">
    <property type="term" value="F:protein dimerization activity"/>
    <property type="evidence" value="ECO:0007669"/>
    <property type="project" value="InterPro"/>
</dbReference>
<comment type="catalytic activity">
    <reaction evidence="10 11">
        <text>RNA(n) + a ribonucleoside 5'-triphosphate = RNA(n+1) + diphosphate</text>
        <dbReference type="Rhea" id="RHEA:21248"/>
        <dbReference type="Rhea" id="RHEA-COMP:14527"/>
        <dbReference type="Rhea" id="RHEA-COMP:17342"/>
        <dbReference type="ChEBI" id="CHEBI:33019"/>
        <dbReference type="ChEBI" id="CHEBI:61557"/>
        <dbReference type="ChEBI" id="CHEBI:140395"/>
        <dbReference type="EC" id="2.7.7.6"/>
    </reaction>
</comment>
<dbReference type="CDD" id="cd06928">
    <property type="entry name" value="RNAP_alpha_NTD"/>
    <property type="match status" value="1"/>
</dbReference>
<dbReference type="InterPro" id="IPR011262">
    <property type="entry name" value="DNA-dir_RNA_pol_insert"/>
</dbReference>
<dbReference type="GO" id="GO:0003677">
    <property type="term" value="F:DNA binding"/>
    <property type="evidence" value="ECO:0007669"/>
    <property type="project" value="UniProtKB-UniRule"/>
</dbReference>
<feature type="domain" description="DNA-directed RNA polymerase RpoA/D/Rpb3-type" evidence="13">
    <location>
        <begin position="17"/>
        <end position="225"/>
    </location>
</feature>
<dbReference type="EC" id="2.7.7.6" evidence="2 11"/>
<dbReference type="NCBIfam" id="NF003519">
    <property type="entry name" value="PRK05182.2-5"/>
    <property type="match status" value="1"/>
</dbReference>
<dbReference type="InterPro" id="IPR011263">
    <property type="entry name" value="DNA-dir_RNA_pol_RpoA/D/Rpb3"/>
</dbReference>
<dbReference type="Gene3D" id="2.170.120.12">
    <property type="entry name" value="DNA-directed RNA polymerase, insert domain"/>
    <property type="match status" value="1"/>
</dbReference>
<evidence type="ECO:0000256" key="11">
    <source>
        <dbReference type="HAMAP-Rule" id="MF_00059"/>
    </source>
</evidence>
<gene>
    <name evidence="11" type="primary">rpoA</name>
    <name evidence="14" type="ORF">A3J58_00245</name>
</gene>
<dbReference type="Proteomes" id="UP000178510">
    <property type="component" value="Unassembled WGS sequence"/>
</dbReference>
<sequence length="321" mass="34855">MISLPSKPEIVREDANRAVIEIEGLYPGYGHTIGNSMRRVLLSSLKGAAITSIKIEGAGHEFTTIDGVMEDVVDLTLNIKQLRFRLHEEGPFTISLSVSGEREVTGADFTMPSQVELVSPDIHIATLTSKKARMTLEAVVESGLGYVPVEARSKDKVEVGTIALDAAFSPVRHVNYEVENMRVGDRTDYHRLRLIVETDGSITPREAFTRASEILTDQFAALREGFAEAKKESSGAHGAEHIVSEKEHDGEEGSDDVLKMKLDDVKLSSRTLNALREAGIKTVAGLSRKRGAALGEIEGIGEKGIQEIKKALGNLGITLKP</sequence>
<name>A0A1G2KXX4_9BACT</name>
<evidence type="ECO:0000256" key="9">
    <source>
        <dbReference type="ARBA" id="ARBA00033070"/>
    </source>
</evidence>
<keyword evidence="7 11" id="KW-0804">Transcription</keyword>
<comment type="function">
    <text evidence="11">DNA-dependent RNA polymerase catalyzes the transcription of DNA into RNA using the four ribonucleoside triphosphates as substrates.</text>
</comment>
<comment type="subunit">
    <text evidence="11">Homodimer. The RNAP catalytic core consists of 2 alpha, 1 beta, 1 beta' and 1 omega subunit. When a sigma factor is associated with the core the holoenzyme is formed, which can initiate transcription.</text>
</comment>